<dbReference type="Gene3D" id="3.40.50.970">
    <property type="match status" value="2"/>
</dbReference>
<dbReference type="InterPro" id="IPR011766">
    <property type="entry name" value="TPP_enzyme_TPP-bd"/>
</dbReference>
<comment type="caution">
    <text evidence="5">The sequence shown here is derived from an EMBL/GenBank/DDBJ whole genome shotgun (WGS) entry which is preliminary data.</text>
</comment>
<dbReference type="CDD" id="cd02002">
    <property type="entry name" value="TPP_BFDC"/>
    <property type="match status" value="1"/>
</dbReference>
<dbReference type="GO" id="GO:0030976">
    <property type="term" value="F:thiamine pyrophosphate binding"/>
    <property type="evidence" value="ECO:0007669"/>
    <property type="project" value="InterPro"/>
</dbReference>
<dbReference type="PANTHER" id="PTHR18968:SF86">
    <property type="entry name" value="ACETOLACTATE SYNTHASE LARGE SUBUNIT ILVX-RELATED"/>
    <property type="match status" value="1"/>
</dbReference>
<name>A0A443JFI2_9RHOB</name>
<proteinExistence type="inferred from homology"/>
<evidence type="ECO:0000256" key="2">
    <source>
        <dbReference type="ARBA" id="ARBA00023052"/>
    </source>
</evidence>
<dbReference type="NCBIfam" id="NF005760">
    <property type="entry name" value="PRK07586.1"/>
    <property type="match status" value="1"/>
</dbReference>
<organism evidence="5 6">
    <name type="scientific">Paenirhodobacter populi</name>
    <dbReference type="NCBI Taxonomy" id="2306993"/>
    <lineage>
        <taxon>Bacteria</taxon>
        <taxon>Pseudomonadati</taxon>
        <taxon>Pseudomonadota</taxon>
        <taxon>Alphaproteobacteria</taxon>
        <taxon>Rhodobacterales</taxon>
        <taxon>Rhodobacter group</taxon>
        <taxon>Paenirhodobacter</taxon>
    </lineage>
</organism>
<evidence type="ECO:0000259" key="4">
    <source>
        <dbReference type="Pfam" id="PF02776"/>
    </source>
</evidence>
<dbReference type="Proteomes" id="UP000284476">
    <property type="component" value="Unassembled WGS sequence"/>
</dbReference>
<keyword evidence="2" id="KW-0786">Thiamine pyrophosphate</keyword>
<evidence type="ECO:0000259" key="3">
    <source>
        <dbReference type="Pfam" id="PF02775"/>
    </source>
</evidence>
<dbReference type="CDD" id="cd07035">
    <property type="entry name" value="TPP_PYR_POX_like"/>
    <property type="match status" value="1"/>
</dbReference>
<dbReference type="SUPFAM" id="SSF52518">
    <property type="entry name" value="Thiamin diphosphate-binding fold (THDP-binding)"/>
    <property type="match status" value="2"/>
</dbReference>
<dbReference type="EMBL" id="SAUZ01000016">
    <property type="protein sequence ID" value="RWR19231.1"/>
    <property type="molecule type" value="Genomic_DNA"/>
</dbReference>
<reference evidence="5 6" key="1">
    <citation type="submission" date="2019-01" db="EMBL/GenBank/DDBJ databases">
        <title>Sinorhodobacter populi sp. nov. isolated from the symptomatic bark tissue of Populus euramericana canker.</title>
        <authorList>
            <person name="Xu G."/>
        </authorList>
    </citation>
    <scope>NUCLEOTIDE SEQUENCE [LARGE SCALE GENOMIC DNA]</scope>
    <source>
        <strain evidence="5 6">SK2B-1</strain>
    </source>
</reference>
<evidence type="ECO:0000313" key="5">
    <source>
        <dbReference type="EMBL" id="RWR19231.1"/>
    </source>
</evidence>
<dbReference type="Pfam" id="PF02776">
    <property type="entry name" value="TPP_enzyme_N"/>
    <property type="match status" value="1"/>
</dbReference>
<dbReference type="PANTHER" id="PTHR18968">
    <property type="entry name" value="THIAMINE PYROPHOSPHATE ENZYMES"/>
    <property type="match status" value="1"/>
</dbReference>
<sequence>MSDHRNSSDQAPAPQTGAEALVRTLVAGDVDTCFANPGTSEMHFVAALDRIPGIRCVLGLQENTVTGMADGYYRVAGRPAATLLHCGPGLANGIANLHNARRGQSGIVNITGDHAIPHVPFDSPLTADVRALAGTVSGWQCVSTSPERIGPDAARAIAAAGSGAGHGQVATLVLPADVSWGAGGTVGAPQPVRAPLPPDPIAIENAAQAIRRGGNVLMVLGTAGLTLEAQPYVHSIAKATGLTAYASGMVAIQPRGRGRLDIPAVPYPVDVAIEALAAYDTVITVNCPVPTGFFLYPGRPSLVTNPAADHHVLSRVDQDALAALQRLAEALSVTVEPVPLLPATPFAHPEGPIEPEGFAEVVCDLIPENAIVVNESLTLGAGLPSRYGRAAPFDWLGVTGGAIGGGLPLATGAAVAARGRRVIGLQADGSAAYTMQALWTQAREKLPCLTLLLNNRSYAILQGEYTKVGADPGPTAMDMLSLDRPDLDWVALAGSMGVPGIRVDDLTSLRIAMQAALEREGPFLIDVRFA</sequence>
<dbReference type="GO" id="GO:0003984">
    <property type="term" value="F:acetolactate synthase activity"/>
    <property type="evidence" value="ECO:0007669"/>
    <property type="project" value="TreeGrafter"/>
</dbReference>
<dbReference type="InterPro" id="IPR045229">
    <property type="entry name" value="TPP_enz"/>
</dbReference>
<evidence type="ECO:0000256" key="1">
    <source>
        <dbReference type="ARBA" id="ARBA00007812"/>
    </source>
</evidence>
<dbReference type="AlphaFoldDB" id="A0A443JFI2"/>
<dbReference type="Pfam" id="PF02775">
    <property type="entry name" value="TPP_enzyme_C"/>
    <property type="match status" value="1"/>
</dbReference>
<protein>
    <submittedName>
        <fullName evidence="5">Acetolactate synthase large subunit</fullName>
    </submittedName>
</protein>
<comment type="similarity">
    <text evidence="1">Belongs to the TPP enzyme family.</text>
</comment>
<accession>A0A443JFI2</accession>
<evidence type="ECO:0000313" key="6">
    <source>
        <dbReference type="Proteomes" id="UP000284476"/>
    </source>
</evidence>
<feature type="domain" description="Thiamine pyrophosphate enzyme TPP-binding" evidence="3">
    <location>
        <begin position="392"/>
        <end position="527"/>
    </location>
</feature>
<dbReference type="GO" id="GO:0044281">
    <property type="term" value="P:small molecule metabolic process"/>
    <property type="evidence" value="ECO:0007669"/>
    <property type="project" value="UniProtKB-ARBA"/>
</dbReference>
<dbReference type="InterPro" id="IPR029061">
    <property type="entry name" value="THDP-binding"/>
</dbReference>
<dbReference type="InterPro" id="IPR012001">
    <property type="entry name" value="Thiamin_PyroP_enz_TPP-bd_dom"/>
</dbReference>
<feature type="domain" description="Thiamine pyrophosphate enzyme N-terminal TPP-binding" evidence="4">
    <location>
        <begin position="16"/>
        <end position="119"/>
    </location>
</feature>
<dbReference type="GO" id="GO:0050660">
    <property type="term" value="F:flavin adenine dinucleotide binding"/>
    <property type="evidence" value="ECO:0007669"/>
    <property type="project" value="TreeGrafter"/>
</dbReference>
<dbReference type="RefSeq" id="WP_128209390.1">
    <property type="nucleotide sequence ID" value="NZ_JBHRSO010000051.1"/>
</dbReference>
<gene>
    <name evidence="5" type="ORF">D2T30_14070</name>
</gene>